<dbReference type="AlphaFoldDB" id="A0A6A5T6R6"/>
<dbReference type="PANTHER" id="PTHR10366">
    <property type="entry name" value="NAD DEPENDENT EPIMERASE/DEHYDRATASE"/>
    <property type="match status" value="1"/>
</dbReference>
<sequence>MPTVVIHPGATVLVTGANGLIGSHIVDQLLRRGYNVRGTVRDVEKNKWLAEYFDCRYDSASFELVEVPDMTVEGCYDHVVDGINAFIHVASPLGGFSDVATAISIGVSAGLNALNACARIPSIKRFVFTSSSLATSFPKLNVEFSINESSYNEEAMEILKKEPNKQGLYIYAAMKTETEKAMWKWMEENKPGFVFNAVLPSVNFGTVLIPKHQGFPSTIDWARAAWTGDNLSLTTQIVSPHWFISPVDTALLHVSPLIYSDIQSERLFGFAAQYNFNQMLAIYRKLYPERKFPEDIEGLGVDRTSVPNLRAEEVLRWVKGAGWDDLEKSLGEMSVDWS</sequence>
<name>A0A6A5T6R6_9PLEO</name>
<dbReference type="PANTHER" id="PTHR10366:SF562">
    <property type="entry name" value="ALDEHYDE REDUCTASE II (AFU_ORTHOLOGUE AFUA_1G11360)"/>
    <property type="match status" value="1"/>
</dbReference>
<protein>
    <submittedName>
        <fullName evidence="4">Dihydroflavonol-4-reductase</fullName>
    </submittedName>
</protein>
<evidence type="ECO:0000259" key="3">
    <source>
        <dbReference type="Pfam" id="PF01370"/>
    </source>
</evidence>
<dbReference type="InterPro" id="IPR036291">
    <property type="entry name" value="NAD(P)-bd_dom_sf"/>
</dbReference>
<proteinExistence type="inferred from homology"/>
<dbReference type="Gene3D" id="3.40.50.720">
    <property type="entry name" value="NAD(P)-binding Rossmann-like Domain"/>
    <property type="match status" value="1"/>
</dbReference>
<dbReference type="OrthoDB" id="2735536at2759"/>
<dbReference type="FunFam" id="3.40.50.720:FF:000426">
    <property type="entry name" value="Aldehyde reductase 2"/>
    <property type="match status" value="1"/>
</dbReference>
<accession>A0A6A5T6R6</accession>
<evidence type="ECO:0000313" key="5">
    <source>
        <dbReference type="Proteomes" id="UP000800038"/>
    </source>
</evidence>
<dbReference type="SUPFAM" id="SSF51735">
    <property type="entry name" value="NAD(P)-binding Rossmann-fold domains"/>
    <property type="match status" value="1"/>
</dbReference>
<reference evidence="4" key="1">
    <citation type="journal article" date="2020" name="Stud. Mycol.">
        <title>101 Dothideomycetes genomes: a test case for predicting lifestyles and emergence of pathogens.</title>
        <authorList>
            <person name="Haridas S."/>
            <person name="Albert R."/>
            <person name="Binder M."/>
            <person name="Bloem J."/>
            <person name="Labutti K."/>
            <person name="Salamov A."/>
            <person name="Andreopoulos B."/>
            <person name="Baker S."/>
            <person name="Barry K."/>
            <person name="Bills G."/>
            <person name="Bluhm B."/>
            <person name="Cannon C."/>
            <person name="Castanera R."/>
            <person name="Culley D."/>
            <person name="Daum C."/>
            <person name="Ezra D."/>
            <person name="Gonzalez J."/>
            <person name="Henrissat B."/>
            <person name="Kuo A."/>
            <person name="Liang C."/>
            <person name="Lipzen A."/>
            <person name="Lutzoni F."/>
            <person name="Magnuson J."/>
            <person name="Mondo S."/>
            <person name="Nolan M."/>
            <person name="Ohm R."/>
            <person name="Pangilinan J."/>
            <person name="Park H.-J."/>
            <person name="Ramirez L."/>
            <person name="Alfaro M."/>
            <person name="Sun H."/>
            <person name="Tritt A."/>
            <person name="Yoshinaga Y."/>
            <person name="Zwiers L.-H."/>
            <person name="Turgeon B."/>
            <person name="Goodwin S."/>
            <person name="Spatafora J."/>
            <person name="Crous P."/>
            <person name="Grigoriev I."/>
        </authorList>
    </citation>
    <scope>NUCLEOTIDE SEQUENCE</scope>
    <source>
        <strain evidence="4">CBS 161.51</strain>
    </source>
</reference>
<feature type="domain" description="NAD-dependent epimerase/dehydratase" evidence="3">
    <location>
        <begin position="12"/>
        <end position="206"/>
    </location>
</feature>
<dbReference type="Proteomes" id="UP000800038">
    <property type="component" value="Unassembled WGS sequence"/>
</dbReference>
<evidence type="ECO:0000313" key="4">
    <source>
        <dbReference type="EMBL" id="KAF1947804.1"/>
    </source>
</evidence>
<dbReference type="Pfam" id="PF01370">
    <property type="entry name" value="Epimerase"/>
    <property type="match status" value="1"/>
</dbReference>
<organism evidence="4 5">
    <name type="scientific">Clathrospora elynae</name>
    <dbReference type="NCBI Taxonomy" id="706981"/>
    <lineage>
        <taxon>Eukaryota</taxon>
        <taxon>Fungi</taxon>
        <taxon>Dikarya</taxon>
        <taxon>Ascomycota</taxon>
        <taxon>Pezizomycotina</taxon>
        <taxon>Dothideomycetes</taxon>
        <taxon>Pleosporomycetidae</taxon>
        <taxon>Pleosporales</taxon>
        <taxon>Diademaceae</taxon>
        <taxon>Clathrospora</taxon>
    </lineage>
</organism>
<gene>
    <name evidence="4" type="ORF">EJ02DRAFT_439991</name>
</gene>
<comment type="similarity">
    <text evidence="2">Belongs to the NAD(P)-dependent epimerase/dehydratase family. Dihydroflavonol-4-reductase subfamily.</text>
</comment>
<dbReference type="EMBL" id="ML975997">
    <property type="protein sequence ID" value="KAF1947804.1"/>
    <property type="molecule type" value="Genomic_DNA"/>
</dbReference>
<dbReference type="InterPro" id="IPR050425">
    <property type="entry name" value="NAD(P)_dehydrat-like"/>
</dbReference>
<dbReference type="InterPro" id="IPR001509">
    <property type="entry name" value="Epimerase_deHydtase"/>
</dbReference>
<keyword evidence="1" id="KW-0560">Oxidoreductase</keyword>
<dbReference type="GO" id="GO:0016616">
    <property type="term" value="F:oxidoreductase activity, acting on the CH-OH group of donors, NAD or NADP as acceptor"/>
    <property type="evidence" value="ECO:0007669"/>
    <property type="project" value="TreeGrafter"/>
</dbReference>
<keyword evidence="5" id="KW-1185">Reference proteome</keyword>
<evidence type="ECO:0000256" key="2">
    <source>
        <dbReference type="ARBA" id="ARBA00023445"/>
    </source>
</evidence>
<evidence type="ECO:0000256" key="1">
    <source>
        <dbReference type="ARBA" id="ARBA00023002"/>
    </source>
</evidence>